<feature type="domain" description="Response regulatory" evidence="16">
    <location>
        <begin position="879"/>
        <end position="998"/>
    </location>
</feature>
<comment type="catalytic activity">
    <reaction evidence="1">
        <text>ATP + protein L-histidine = ADP + protein N-phospho-L-histidine.</text>
        <dbReference type="EC" id="2.7.13.3"/>
    </reaction>
</comment>
<dbReference type="CDD" id="cd17546">
    <property type="entry name" value="REC_hyHK_CKI1_RcsC-like"/>
    <property type="match status" value="1"/>
</dbReference>
<dbReference type="NCBIfam" id="TIGR00229">
    <property type="entry name" value="sensory_box"/>
    <property type="match status" value="3"/>
</dbReference>
<feature type="modified residue" description="Phosphohistidine" evidence="12">
    <location>
        <position position="1078"/>
    </location>
</feature>
<evidence type="ECO:0000256" key="9">
    <source>
        <dbReference type="ARBA" id="ARBA00022989"/>
    </source>
</evidence>
<dbReference type="Pfam" id="PF00072">
    <property type="entry name" value="Response_reg"/>
    <property type="match status" value="1"/>
</dbReference>
<keyword evidence="14" id="KW-0175">Coiled coil</keyword>
<dbReference type="PROSITE" id="PS50109">
    <property type="entry name" value="HIS_KIN"/>
    <property type="match status" value="1"/>
</dbReference>
<evidence type="ECO:0000256" key="7">
    <source>
        <dbReference type="ARBA" id="ARBA00022741"/>
    </source>
</evidence>
<dbReference type="Gene3D" id="1.20.120.160">
    <property type="entry name" value="HPT domain"/>
    <property type="match status" value="1"/>
</dbReference>
<dbReference type="InterPro" id="IPR000700">
    <property type="entry name" value="PAS-assoc_C"/>
</dbReference>
<dbReference type="CDD" id="cd00082">
    <property type="entry name" value="HisKA"/>
    <property type="match status" value="1"/>
</dbReference>
<dbReference type="InterPro" id="IPR013656">
    <property type="entry name" value="PAS_4"/>
</dbReference>
<evidence type="ECO:0000256" key="1">
    <source>
        <dbReference type="ARBA" id="ARBA00000085"/>
    </source>
</evidence>
<dbReference type="InterPro" id="IPR035965">
    <property type="entry name" value="PAS-like_dom_sf"/>
</dbReference>
<dbReference type="SUPFAM" id="SSF52172">
    <property type="entry name" value="CheY-like"/>
    <property type="match status" value="1"/>
</dbReference>
<dbReference type="InterPro" id="IPR003594">
    <property type="entry name" value="HATPase_dom"/>
</dbReference>
<dbReference type="SUPFAM" id="SSF55874">
    <property type="entry name" value="ATPase domain of HSP90 chaperone/DNA topoisomerase II/histidine kinase"/>
    <property type="match status" value="1"/>
</dbReference>
<evidence type="ECO:0000259" key="15">
    <source>
        <dbReference type="PROSITE" id="PS50109"/>
    </source>
</evidence>
<dbReference type="InterPro" id="IPR000014">
    <property type="entry name" value="PAS"/>
</dbReference>
<keyword evidence="21" id="KW-1185">Reference proteome</keyword>
<dbReference type="Pfam" id="PF08447">
    <property type="entry name" value="PAS_3"/>
    <property type="match status" value="1"/>
</dbReference>
<dbReference type="EMBL" id="JBHSMF010000006">
    <property type="protein sequence ID" value="MFC5498103.1"/>
    <property type="molecule type" value="Genomic_DNA"/>
</dbReference>
<gene>
    <name evidence="20" type="ORF">ACFPOE_11205</name>
</gene>
<keyword evidence="7" id="KW-0547">Nucleotide-binding</keyword>
<feature type="modified residue" description="4-aspartylphosphate" evidence="13">
    <location>
        <position position="928"/>
    </location>
</feature>
<dbReference type="Gene3D" id="3.30.450.20">
    <property type="entry name" value="PAS domain"/>
    <property type="match status" value="4"/>
</dbReference>
<dbReference type="InterPro" id="IPR036890">
    <property type="entry name" value="HATPase_C_sf"/>
</dbReference>
<dbReference type="InterPro" id="IPR008207">
    <property type="entry name" value="Sig_transdc_His_kin_Hpt_dom"/>
</dbReference>
<dbReference type="Gene3D" id="3.30.565.10">
    <property type="entry name" value="Histidine kinase-like ATPase, C-terminal domain"/>
    <property type="match status" value="1"/>
</dbReference>
<keyword evidence="5 13" id="KW-0597">Phosphoprotein</keyword>
<evidence type="ECO:0000256" key="11">
    <source>
        <dbReference type="ARBA" id="ARBA00023136"/>
    </source>
</evidence>
<dbReference type="SMART" id="SM00387">
    <property type="entry name" value="HATPase_c"/>
    <property type="match status" value="1"/>
</dbReference>
<proteinExistence type="predicted"/>
<dbReference type="PROSITE" id="PS50113">
    <property type="entry name" value="PAC"/>
    <property type="match status" value="2"/>
</dbReference>
<evidence type="ECO:0000256" key="2">
    <source>
        <dbReference type="ARBA" id="ARBA00004651"/>
    </source>
</evidence>
<dbReference type="InterPro" id="IPR011006">
    <property type="entry name" value="CheY-like_superfamily"/>
</dbReference>
<feature type="domain" description="PAS" evidence="17">
    <location>
        <begin position="199"/>
        <end position="244"/>
    </location>
</feature>
<dbReference type="InterPro" id="IPR004358">
    <property type="entry name" value="Sig_transdc_His_kin-like_C"/>
</dbReference>
<dbReference type="RefSeq" id="WP_376850165.1">
    <property type="nucleotide sequence ID" value="NZ_JBHSMF010000006.1"/>
</dbReference>
<evidence type="ECO:0000256" key="5">
    <source>
        <dbReference type="ARBA" id="ARBA00022553"/>
    </source>
</evidence>
<dbReference type="SMART" id="SM00388">
    <property type="entry name" value="HisKA"/>
    <property type="match status" value="1"/>
</dbReference>
<dbReference type="InterPro" id="IPR005467">
    <property type="entry name" value="His_kinase_dom"/>
</dbReference>
<keyword evidence="6" id="KW-0812">Transmembrane</keyword>
<comment type="subcellular location">
    <subcellularLocation>
        <location evidence="2">Cell membrane</location>
        <topology evidence="2">Multi-pass membrane protein</topology>
    </subcellularLocation>
</comment>
<dbReference type="Pfam" id="PF00512">
    <property type="entry name" value="HisKA"/>
    <property type="match status" value="1"/>
</dbReference>
<dbReference type="InterPro" id="IPR036097">
    <property type="entry name" value="HisK_dim/P_sf"/>
</dbReference>
<dbReference type="Pfam" id="PF01627">
    <property type="entry name" value="Hpt"/>
    <property type="match status" value="1"/>
</dbReference>
<evidence type="ECO:0000259" key="19">
    <source>
        <dbReference type="PROSITE" id="PS50894"/>
    </source>
</evidence>
<reference evidence="21" key="1">
    <citation type="journal article" date="2019" name="Int. J. Syst. Evol. Microbiol.">
        <title>The Global Catalogue of Microorganisms (GCM) 10K type strain sequencing project: providing services to taxonomists for standard genome sequencing and annotation.</title>
        <authorList>
            <consortium name="The Broad Institute Genomics Platform"/>
            <consortium name="The Broad Institute Genome Sequencing Center for Infectious Disease"/>
            <person name="Wu L."/>
            <person name="Ma J."/>
        </authorList>
    </citation>
    <scope>NUCLEOTIDE SEQUENCE [LARGE SCALE GENOMIC DNA]</scope>
    <source>
        <strain evidence="21">CCUG 57401</strain>
    </source>
</reference>
<dbReference type="PROSITE" id="PS50110">
    <property type="entry name" value="RESPONSE_REGULATORY"/>
    <property type="match status" value="1"/>
</dbReference>
<keyword evidence="4" id="KW-1003">Cell membrane</keyword>
<keyword evidence="9" id="KW-1133">Transmembrane helix</keyword>
<comment type="caution">
    <text evidence="20">The sequence shown here is derived from an EMBL/GenBank/DDBJ whole genome shotgun (WGS) entry which is preliminary data.</text>
</comment>
<dbReference type="Proteomes" id="UP001596037">
    <property type="component" value="Unassembled WGS sequence"/>
</dbReference>
<evidence type="ECO:0000259" key="16">
    <source>
        <dbReference type="PROSITE" id="PS50110"/>
    </source>
</evidence>
<dbReference type="PANTHER" id="PTHR45339">
    <property type="entry name" value="HYBRID SIGNAL TRANSDUCTION HISTIDINE KINASE J"/>
    <property type="match status" value="1"/>
</dbReference>
<feature type="domain" description="HPt" evidence="19">
    <location>
        <begin position="1039"/>
        <end position="1132"/>
    </location>
</feature>
<dbReference type="Pfam" id="PF02518">
    <property type="entry name" value="HATPase_c"/>
    <property type="match status" value="1"/>
</dbReference>
<feature type="coiled-coil region" evidence="14">
    <location>
        <begin position="574"/>
        <end position="605"/>
    </location>
</feature>
<evidence type="ECO:0000259" key="18">
    <source>
        <dbReference type="PROSITE" id="PS50113"/>
    </source>
</evidence>
<keyword evidence="11" id="KW-0472">Membrane</keyword>
<dbReference type="InterPro" id="IPR001789">
    <property type="entry name" value="Sig_transdc_resp-reg_receiver"/>
</dbReference>
<dbReference type="SUPFAM" id="SSF55785">
    <property type="entry name" value="PYP-like sensor domain (PAS domain)"/>
    <property type="match status" value="4"/>
</dbReference>
<dbReference type="SUPFAM" id="SSF47384">
    <property type="entry name" value="Homodimeric domain of signal transducing histidine kinase"/>
    <property type="match status" value="1"/>
</dbReference>
<dbReference type="SMART" id="SM00448">
    <property type="entry name" value="REC"/>
    <property type="match status" value="1"/>
</dbReference>
<dbReference type="PROSITE" id="PS50112">
    <property type="entry name" value="PAS"/>
    <property type="match status" value="2"/>
</dbReference>
<evidence type="ECO:0000256" key="3">
    <source>
        <dbReference type="ARBA" id="ARBA00012438"/>
    </source>
</evidence>
<dbReference type="PROSITE" id="PS50894">
    <property type="entry name" value="HPT"/>
    <property type="match status" value="1"/>
</dbReference>
<keyword evidence="10" id="KW-0902">Two-component regulatory system</keyword>
<dbReference type="SUPFAM" id="SSF47226">
    <property type="entry name" value="Histidine-containing phosphotransfer domain, HPT domain"/>
    <property type="match status" value="1"/>
</dbReference>
<dbReference type="CDD" id="cd00130">
    <property type="entry name" value="PAS"/>
    <property type="match status" value="3"/>
</dbReference>
<dbReference type="PRINTS" id="PR00344">
    <property type="entry name" value="BCTRLSENSOR"/>
</dbReference>
<feature type="domain" description="Histidine kinase" evidence="15">
    <location>
        <begin position="619"/>
        <end position="840"/>
    </location>
</feature>
<evidence type="ECO:0000256" key="4">
    <source>
        <dbReference type="ARBA" id="ARBA00022475"/>
    </source>
</evidence>
<dbReference type="Gene3D" id="3.40.50.2300">
    <property type="match status" value="1"/>
</dbReference>
<sequence length="1140" mass="122475">MRPTEPATAGEIGQLVEEMARVDERLDALLGGGVDSLTASNGKTFLLQRAQRQLHLSEASHQAAILAALPAHVALLDGRGFITAVNAAWTQFADDNGMRDPRRGVGSSYLAACDHGAAAGSSTAAQAGRGIRAVLAGQVRSFELEYTCHSPSQERWFSLRVAAMGSGRSAGAVVLHHDITLRIKTARDLASLAQATARRERMLNTALSAITDFTYIVDRRGRLLFANQSALDLWGFTLEEAIGKDGYDLGWPAETARKIHAQWASVFATGKTVNDEIEYQSPAGVNACYAYVFSAAFAADGSVDFVVGSSTDITQKRRSDLALQESFAEFRTLAAAMPQIVSMTTADREVIYLNQQWMDYTGLTLGQGLAGGWHDVIHPQDRPAVSQAHARMQGGTYSYEARLRRADGAYRWWLVRGVALTDDAGAVLKWIGTCTDIDDLKLAEVEVMRTNRELQRQRAELRVVLDLVPAMILLKDTQGTILRANERAARNIGRSVAQMEGAPVASVYPETATPGYVASDQEIIRTGQPILGVVERLTSADGAEVWTLKDKVPLHDETGAVTGILVMSVDISERKRHQDALRELNEELEGRVRRRTAELELARHDAETANAAKSEFLATMSHEIRTPMSGLLGLLELLALGDLNAQQSSTLAVARESGDALMRIIDDILDFSKIEANGMELNLVAASVPAVIKNLCRLHAQVASSKNLTLHADVSDQISPALSFDPLRLGQILNNFLNNAIKFTSSGQVDISVRVLGRRDEMEELEFVVRDTGIGMSQAQVERLFQPFVQAAAETSSRFGGTGLGLVISRRLAELMGGTVEVQSASGRGTVLTLRLAFEICGAAALARTQVADQELLQALMAGRRSAPSVTEAQADGTLLLIVDDHPTNRMVLVRQAASLGYAAEAAGDGEQGLALWRSGRFAAVITDCNMPGMNGYELATAIRASESRRDAGRIPVIACTANALPAAAEACIAAGMDDRLVKPASLSDLSAMLARWVPLSLEARPPHPAAPAASQPPAALQRRGLLDLVLLAEISGGDPVAQADMLLDFRRANEADAQALREAIGAQDFARVADFAHRIKGSCQMLGALLLGEAGGRLEAAAAAHQAGELRAAMDGFEAELGRLNGYLEMFPGIRQKRP</sequence>
<dbReference type="CDD" id="cd16922">
    <property type="entry name" value="HATPase_EvgS-ArcB-TorS-like"/>
    <property type="match status" value="1"/>
</dbReference>
<dbReference type="SMART" id="SM00091">
    <property type="entry name" value="PAS"/>
    <property type="match status" value="4"/>
</dbReference>
<dbReference type="Gene3D" id="1.10.287.130">
    <property type="match status" value="1"/>
</dbReference>
<dbReference type="Pfam" id="PF08448">
    <property type="entry name" value="PAS_4"/>
    <property type="match status" value="3"/>
</dbReference>
<evidence type="ECO:0000256" key="12">
    <source>
        <dbReference type="PROSITE-ProRule" id="PRU00110"/>
    </source>
</evidence>
<feature type="domain" description="PAS" evidence="17">
    <location>
        <begin position="457"/>
        <end position="510"/>
    </location>
</feature>
<accession>A0ABW0NEW3</accession>
<evidence type="ECO:0000256" key="8">
    <source>
        <dbReference type="ARBA" id="ARBA00022840"/>
    </source>
</evidence>
<evidence type="ECO:0000256" key="14">
    <source>
        <dbReference type="SAM" id="Coils"/>
    </source>
</evidence>
<evidence type="ECO:0000313" key="21">
    <source>
        <dbReference type="Proteomes" id="UP001596037"/>
    </source>
</evidence>
<dbReference type="InterPro" id="IPR001610">
    <property type="entry name" value="PAC"/>
</dbReference>
<dbReference type="InterPro" id="IPR036641">
    <property type="entry name" value="HPT_dom_sf"/>
</dbReference>
<protein>
    <recommendedName>
        <fullName evidence="3">histidine kinase</fullName>
        <ecNumber evidence="3">2.7.13.3</ecNumber>
    </recommendedName>
</protein>
<evidence type="ECO:0000259" key="17">
    <source>
        <dbReference type="PROSITE" id="PS50112"/>
    </source>
</evidence>
<feature type="domain" description="PAC" evidence="18">
    <location>
        <begin position="531"/>
        <end position="583"/>
    </location>
</feature>
<evidence type="ECO:0000256" key="13">
    <source>
        <dbReference type="PROSITE-ProRule" id="PRU00169"/>
    </source>
</evidence>
<evidence type="ECO:0000256" key="10">
    <source>
        <dbReference type="ARBA" id="ARBA00023012"/>
    </source>
</evidence>
<dbReference type="EC" id="2.7.13.3" evidence="3"/>
<evidence type="ECO:0000256" key="6">
    <source>
        <dbReference type="ARBA" id="ARBA00022692"/>
    </source>
</evidence>
<organism evidence="20 21">
    <name type="scientific">Caenimonas terrae</name>
    <dbReference type="NCBI Taxonomy" id="696074"/>
    <lineage>
        <taxon>Bacteria</taxon>
        <taxon>Pseudomonadati</taxon>
        <taxon>Pseudomonadota</taxon>
        <taxon>Betaproteobacteria</taxon>
        <taxon>Burkholderiales</taxon>
        <taxon>Comamonadaceae</taxon>
        <taxon>Caenimonas</taxon>
    </lineage>
</organism>
<dbReference type="SMART" id="SM00086">
    <property type="entry name" value="PAC"/>
    <property type="match status" value="4"/>
</dbReference>
<evidence type="ECO:0000313" key="20">
    <source>
        <dbReference type="EMBL" id="MFC5498103.1"/>
    </source>
</evidence>
<name>A0ABW0NEW3_9BURK</name>
<dbReference type="InterPro" id="IPR013655">
    <property type="entry name" value="PAS_fold_3"/>
</dbReference>
<dbReference type="InterPro" id="IPR003661">
    <property type="entry name" value="HisK_dim/P_dom"/>
</dbReference>
<feature type="domain" description="PAC" evidence="18">
    <location>
        <begin position="397"/>
        <end position="449"/>
    </location>
</feature>
<keyword evidence="8" id="KW-0067">ATP-binding</keyword>
<dbReference type="PANTHER" id="PTHR45339:SF1">
    <property type="entry name" value="HYBRID SIGNAL TRANSDUCTION HISTIDINE KINASE J"/>
    <property type="match status" value="1"/>
</dbReference>